<comment type="caution">
    <text evidence="2">The sequence shown here is derived from an EMBL/GenBank/DDBJ whole genome shotgun (WGS) entry which is preliminary data.</text>
</comment>
<dbReference type="AlphaFoldDB" id="A0A8H6Y1C9"/>
<accession>A0A8H6Y1C9</accession>
<evidence type="ECO:0000313" key="3">
    <source>
        <dbReference type="Proteomes" id="UP000620124"/>
    </source>
</evidence>
<dbReference type="Proteomes" id="UP000620124">
    <property type="component" value="Unassembled WGS sequence"/>
</dbReference>
<dbReference type="OrthoDB" id="2113294at2759"/>
<organism evidence="2 3">
    <name type="scientific">Mycena venus</name>
    <dbReference type="NCBI Taxonomy" id="2733690"/>
    <lineage>
        <taxon>Eukaryota</taxon>
        <taxon>Fungi</taxon>
        <taxon>Dikarya</taxon>
        <taxon>Basidiomycota</taxon>
        <taxon>Agaricomycotina</taxon>
        <taxon>Agaricomycetes</taxon>
        <taxon>Agaricomycetidae</taxon>
        <taxon>Agaricales</taxon>
        <taxon>Marasmiineae</taxon>
        <taxon>Mycenaceae</taxon>
        <taxon>Mycena</taxon>
    </lineage>
</organism>
<sequence length="361" mass="41403">MRPKSDYGYVLVILASFHFLLEKEGHMAGEEIWARSTIKALANMGYTYLYSPHIEWTIQLYQMFPDLVKAILVEGEDSKYCFEDVDCIMNSENPYGLPAWKIFSFAFWVQSANPLGHKWTLSPEDYRLEHSWNIPNTYLGYSVEPGCLSTPFIPHEQRKFPPQIYILAKTLEYFNPKDHAWKADFYDDAANATGAQFVVGAVGSPPGDFSKSIKNVGLMPQKWFYQNLAQSSVLVGMGLPWTSPTPYDALCLGVPFINPIVQWDPKNKTNRDRWFTQQGSLKVLDPPYVYNVFKGDKEGFLQAIKDALANPIQPYILDRMRMSAIEERLGRILETDWKAEARVLLKQRQESGKGKLFEIEL</sequence>
<feature type="domain" description="Glycosyltransferase family 18 catalytic" evidence="1">
    <location>
        <begin position="100"/>
        <end position="332"/>
    </location>
</feature>
<dbReference type="GO" id="GO:0030144">
    <property type="term" value="F:alpha-1,6-mannosylglycoprotein 6-beta-N-acetylglucosaminyltransferase activity"/>
    <property type="evidence" value="ECO:0007669"/>
    <property type="project" value="InterPro"/>
</dbReference>
<dbReference type="InterPro" id="IPR026116">
    <property type="entry name" value="GT18_cat"/>
</dbReference>
<keyword evidence="3" id="KW-1185">Reference proteome</keyword>
<dbReference type="EMBL" id="JACAZI010000009">
    <property type="protein sequence ID" value="KAF7352263.1"/>
    <property type="molecule type" value="Genomic_DNA"/>
</dbReference>
<protein>
    <submittedName>
        <fullName evidence="2">Glycosyltransferase family 18 protein</fullName>
    </submittedName>
</protein>
<name>A0A8H6Y1C9_9AGAR</name>
<dbReference type="UniPathway" id="UPA00378"/>
<gene>
    <name evidence="2" type="ORF">MVEN_01190000</name>
</gene>
<evidence type="ECO:0000313" key="2">
    <source>
        <dbReference type="EMBL" id="KAF7352263.1"/>
    </source>
</evidence>
<proteinExistence type="predicted"/>
<reference evidence="2" key="1">
    <citation type="submission" date="2020-05" db="EMBL/GenBank/DDBJ databases">
        <title>Mycena genomes resolve the evolution of fungal bioluminescence.</title>
        <authorList>
            <person name="Tsai I.J."/>
        </authorList>
    </citation>
    <scope>NUCLEOTIDE SEQUENCE</scope>
    <source>
        <strain evidence="2">CCC161011</strain>
    </source>
</reference>
<evidence type="ECO:0000259" key="1">
    <source>
        <dbReference type="Pfam" id="PF15024"/>
    </source>
</evidence>
<dbReference type="Pfam" id="PF15024">
    <property type="entry name" value="Glyco_transf_18"/>
    <property type="match status" value="1"/>
</dbReference>
<keyword evidence="2" id="KW-0808">Transferase</keyword>